<feature type="domain" description="Zinc-ribbon" evidence="2">
    <location>
        <begin position="53"/>
        <end position="75"/>
    </location>
</feature>
<feature type="transmembrane region" description="Helical" evidence="1">
    <location>
        <begin position="6"/>
        <end position="39"/>
    </location>
</feature>
<sequence length="84" mass="8704">MAGWMSFVIIGVVVLVAVMIVLQMLLHTAVFGTVFYTILKQVQHRAAQVGPRKCAHCGTTAGAESSTCPQCGAPLEAGAAPPPP</sequence>
<protein>
    <recommendedName>
        <fullName evidence="2">Zinc-ribbon domain-containing protein</fullName>
    </recommendedName>
</protein>
<name>A0A7C2PC74_9PLAN</name>
<keyword evidence="1" id="KW-1133">Transmembrane helix</keyword>
<proteinExistence type="predicted"/>
<evidence type="ECO:0000259" key="2">
    <source>
        <dbReference type="Pfam" id="PF13240"/>
    </source>
</evidence>
<accession>A0A7C2PC74</accession>
<dbReference type="EMBL" id="DSOK01000422">
    <property type="protein sequence ID" value="HEN16836.1"/>
    <property type="molecule type" value="Genomic_DNA"/>
</dbReference>
<comment type="caution">
    <text evidence="3">The sequence shown here is derived from an EMBL/GenBank/DDBJ whole genome shotgun (WGS) entry which is preliminary data.</text>
</comment>
<evidence type="ECO:0000256" key="1">
    <source>
        <dbReference type="SAM" id="Phobius"/>
    </source>
</evidence>
<reference evidence="3" key="1">
    <citation type="journal article" date="2020" name="mSystems">
        <title>Genome- and Community-Level Interaction Insights into Carbon Utilization and Element Cycling Functions of Hydrothermarchaeota in Hydrothermal Sediment.</title>
        <authorList>
            <person name="Zhou Z."/>
            <person name="Liu Y."/>
            <person name="Xu W."/>
            <person name="Pan J."/>
            <person name="Luo Z.H."/>
            <person name="Li M."/>
        </authorList>
    </citation>
    <scope>NUCLEOTIDE SEQUENCE [LARGE SCALE GENOMIC DNA]</scope>
    <source>
        <strain evidence="3">SpSt-339</strain>
    </source>
</reference>
<dbReference type="InterPro" id="IPR026870">
    <property type="entry name" value="Zinc_ribbon_dom"/>
</dbReference>
<dbReference type="AlphaFoldDB" id="A0A7C2PC74"/>
<dbReference type="Pfam" id="PF13240">
    <property type="entry name" value="Zn_Ribbon_1"/>
    <property type="match status" value="1"/>
</dbReference>
<evidence type="ECO:0000313" key="3">
    <source>
        <dbReference type="EMBL" id="HEN16836.1"/>
    </source>
</evidence>
<keyword evidence="1" id="KW-0812">Transmembrane</keyword>
<organism evidence="3">
    <name type="scientific">Schlesneria paludicola</name>
    <dbReference type="NCBI Taxonomy" id="360056"/>
    <lineage>
        <taxon>Bacteria</taxon>
        <taxon>Pseudomonadati</taxon>
        <taxon>Planctomycetota</taxon>
        <taxon>Planctomycetia</taxon>
        <taxon>Planctomycetales</taxon>
        <taxon>Planctomycetaceae</taxon>
        <taxon>Schlesneria</taxon>
    </lineage>
</organism>
<gene>
    <name evidence="3" type="ORF">ENQ76_15350</name>
</gene>
<keyword evidence="1" id="KW-0472">Membrane</keyword>